<dbReference type="SUPFAM" id="SSF47781">
    <property type="entry name" value="RuvA domain 2-like"/>
    <property type="match status" value="1"/>
</dbReference>
<dbReference type="Gene3D" id="1.10.150.20">
    <property type="entry name" value="5' to 3' exonuclease, C-terminal subdomain"/>
    <property type="match status" value="2"/>
</dbReference>
<evidence type="ECO:0000256" key="7">
    <source>
        <dbReference type="ARBA" id="ARBA00022763"/>
    </source>
</evidence>
<feature type="binding site" evidence="14">
    <location>
        <position position="116"/>
    </location>
    <ligand>
        <name>NAD(+)</name>
        <dbReference type="ChEBI" id="CHEBI:57540"/>
    </ligand>
</feature>
<dbReference type="Pfam" id="PF01653">
    <property type="entry name" value="DNA_ligase_aden"/>
    <property type="match status" value="1"/>
</dbReference>
<keyword evidence="20" id="KW-1185">Reference proteome</keyword>
<comment type="similarity">
    <text evidence="13 14">Belongs to the NAD-dependent DNA ligase family. LigA subfamily.</text>
</comment>
<dbReference type="SMART" id="SM00532">
    <property type="entry name" value="LIGANc"/>
    <property type="match status" value="1"/>
</dbReference>
<dbReference type="SMART" id="SM00278">
    <property type="entry name" value="HhH1"/>
    <property type="match status" value="3"/>
</dbReference>
<dbReference type="Pfam" id="PF00533">
    <property type="entry name" value="BRCT"/>
    <property type="match status" value="1"/>
</dbReference>
<evidence type="ECO:0000313" key="19">
    <source>
        <dbReference type="Proteomes" id="UP000182011"/>
    </source>
</evidence>
<accession>A0A0S4N9U9</accession>
<dbReference type="GO" id="GO:0006260">
    <property type="term" value="P:DNA replication"/>
    <property type="evidence" value="ECO:0007669"/>
    <property type="project" value="UniProtKB-KW"/>
</dbReference>
<feature type="binding site" evidence="14">
    <location>
        <position position="413"/>
    </location>
    <ligand>
        <name>Zn(2+)</name>
        <dbReference type="ChEBI" id="CHEBI:29105"/>
    </ligand>
</feature>
<dbReference type="GO" id="GO:0003677">
    <property type="term" value="F:DNA binding"/>
    <property type="evidence" value="ECO:0007669"/>
    <property type="project" value="InterPro"/>
</dbReference>
<dbReference type="Pfam" id="PF14520">
    <property type="entry name" value="HHH_5"/>
    <property type="match status" value="1"/>
</dbReference>
<dbReference type="InterPro" id="IPR036420">
    <property type="entry name" value="BRCT_dom_sf"/>
</dbReference>
<dbReference type="InterPro" id="IPR001679">
    <property type="entry name" value="DNA_ligase"/>
</dbReference>
<dbReference type="Pfam" id="PF03119">
    <property type="entry name" value="DNA_ligase_ZBD"/>
    <property type="match status" value="1"/>
</dbReference>
<dbReference type="FunFam" id="1.10.150.20:FF:000006">
    <property type="entry name" value="DNA ligase"/>
    <property type="match status" value="1"/>
</dbReference>
<dbReference type="InterPro" id="IPR004150">
    <property type="entry name" value="NAD_DNA_ligase_OB"/>
</dbReference>
<dbReference type="Pfam" id="PF03120">
    <property type="entry name" value="OB_DNA_ligase"/>
    <property type="match status" value="1"/>
</dbReference>
<dbReference type="FunFam" id="1.10.287.610:FF:000002">
    <property type="entry name" value="DNA ligase"/>
    <property type="match status" value="1"/>
</dbReference>
<dbReference type="FunFam" id="1.10.150.20:FF:000007">
    <property type="entry name" value="DNA ligase"/>
    <property type="match status" value="1"/>
</dbReference>
<dbReference type="Gene3D" id="6.20.10.30">
    <property type="match status" value="1"/>
</dbReference>
<dbReference type="GO" id="GO:0046872">
    <property type="term" value="F:metal ion binding"/>
    <property type="evidence" value="ECO:0007669"/>
    <property type="project" value="UniProtKB-KW"/>
</dbReference>
<evidence type="ECO:0000256" key="11">
    <source>
        <dbReference type="ARBA" id="ARBA00023204"/>
    </source>
</evidence>
<comment type="catalytic activity">
    <reaction evidence="12 14">
        <text>NAD(+) + (deoxyribonucleotide)n-3'-hydroxyl + 5'-phospho-(deoxyribonucleotide)m = (deoxyribonucleotide)n+m + AMP + beta-nicotinamide D-nucleotide.</text>
        <dbReference type="EC" id="6.5.1.2"/>
    </reaction>
</comment>
<dbReference type="CDD" id="cd17748">
    <property type="entry name" value="BRCT_DNA_ligase_like"/>
    <property type="match status" value="1"/>
</dbReference>
<evidence type="ECO:0000313" key="18">
    <source>
        <dbReference type="EMBL" id="CUU06950.1"/>
    </source>
</evidence>
<evidence type="ECO:0000256" key="2">
    <source>
        <dbReference type="ARBA" id="ARBA00012722"/>
    </source>
</evidence>
<evidence type="ECO:0000313" key="17">
    <source>
        <dbReference type="EMBL" id="CUS80260.1"/>
    </source>
</evidence>
<reference evidence="17 20" key="2">
    <citation type="submission" date="2015-11" db="EMBL/GenBank/DDBJ databases">
        <authorList>
            <person name="Varghese N."/>
        </authorList>
    </citation>
    <scope>NUCLEOTIDE SEQUENCE [LARGE SCALE GENOMIC DNA]</scope>
    <source>
        <strain evidence="17 20">JGI-8</strain>
    </source>
</reference>
<comment type="function">
    <text evidence="1 14">DNA ligase that catalyzes the formation of phosphodiester linkages between 5'-phosphoryl and 3'-hydroxyl groups in double-stranded DNA using NAD as a coenzyme and as the energy source for the reaction. It is essential for DNA replication and repair of damaged DNA.</text>
</comment>
<dbReference type="Gene3D" id="3.30.470.30">
    <property type="entry name" value="DNA ligase/mRNA capping enzyme"/>
    <property type="match status" value="1"/>
</dbReference>
<gene>
    <name evidence="14" type="primary">ligA</name>
    <name evidence="18" type="ORF">JGI4_01652</name>
    <name evidence="17" type="ORF">JGI8_00392</name>
</gene>
<evidence type="ECO:0000256" key="14">
    <source>
        <dbReference type="HAMAP-Rule" id="MF_01588"/>
    </source>
</evidence>
<evidence type="ECO:0000256" key="10">
    <source>
        <dbReference type="ARBA" id="ARBA00023027"/>
    </source>
</evidence>
<dbReference type="CDD" id="cd00114">
    <property type="entry name" value="LIGANc"/>
    <property type="match status" value="1"/>
</dbReference>
<dbReference type="SUPFAM" id="SSF56091">
    <property type="entry name" value="DNA ligase/mRNA capping enzyme, catalytic domain"/>
    <property type="match status" value="1"/>
</dbReference>
<feature type="binding site" evidence="14">
    <location>
        <begin position="36"/>
        <end position="40"/>
    </location>
    <ligand>
        <name>NAD(+)</name>
        <dbReference type="ChEBI" id="CHEBI:57540"/>
    </ligand>
</feature>
<dbReference type="InterPro" id="IPR013840">
    <property type="entry name" value="DNAligase_N"/>
</dbReference>
<dbReference type="Proteomes" id="UP000182200">
    <property type="component" value="Unassembled WGS sequence"/>
</dbReference>
<dbReference type="InterPro" id="IPR003583">
    <property type="entry name" value="Hlx-hairpin-Hlx_DNA-bd_motif"/>
</dbReference>
<dbReference type="Gene3D" id="3.40.50.10190">
    <property type="entry name" value="BRCT domain"/>
    <property type="match status" value="1"/>
</dbReference>
<dbReference type="Gene3D" id="1.10.287.610">
    <property type="entry name" value="Helix hairpin bin"/>
    <property type="match status" value="1"/>
</dbReference>
<dbReference type="InterPro" id="IPR041663">
    <property type="entry name" value="DisA/LigA_HHH"/>
</dbReference>
<evidence type="ECO:0000256" key="5">
    <source>
        <dbReference type="ARBA" id="ARBA00022705"/>
    </source>
</evidence>
<evidence type="ECO:0000256" key="13">
    <source>
        <dbReference type="ARBA" id="ARBA00060881"/>
    </source>
</evidence>
<accession>A0A0P1LW07</accession>
<evidence type="ECO:0000259" key="16">
    <source>
        <dbReference type="PROSITE" id="PS50172"/>
    </source>
</evidence>
<dbReference type="EMBL" id="CZVI01000003">
    <property type="protein sequence ID" value="CUS80260.1"/>
    <property type="molecule type" value="Genomic_DNA"/>
</dbReference>
<dbReference type="GO" id="GO:0006281">
    <property type="term" value="P:DNA repair"/>
    <property type="evidence" value="ECO:0007669"/>
    <property type="project" value="UniProtKB-KW"/>
</dbReference>
<organism evidence="18 19">
    <name type="scientific">Candidatus Kryptonium thompsonii</name>
    <dbReference type="NCBI Taxonomy" id="1633631"/>
    <lineage>
        <taxon>Bacteria</taxon>
        <taxon>Pseudomonadati</taxon>
        <taxon>Candidatus Kryptoniota</taxon>
        <taxon>Candidatus Kryptonium</taxon>
    </lineage>
</organism>
<dbReference type="SMART" id="SM00292">
    <property type="entry name" value="BRCT"/>
    <property type="match status" value="1"/>
</dbReference>
<keyword evidence="6 14" id="KW-0479">Metal-binding</keyword>
<dbReference type="Pfam" id="PF22745">
    <property type="entry name" value="Nlig-Ia"/>
    <property type="match status" value="1"/>
</dbReference>
<evidence type="ECO:0000256" key="15">
    <source>
        <dbReference type="SAM" id="MobiDB-lite"/>
    </source>
</evidence>
<dbReference type="FunFam" id="2.40.50.140:FF:000012">
    <property type="entry name" value="DNA ligase"/>
    <property type="match status" value="1"/>
</dbReference>
<evidence type="ECO:0000256" key="9">
    <source>
        <dbReference type="ARBA" id="ARBA00022842"/>
    </source>
</evidence>
<dbReference type="HAMAP" id="MF_01588">
    <property type="entry name" value="DNA_ligase_A"/>
    <property type="match status" value="1"/>
</dbReference>
<feature type="binding site" evidence="14">
    <location>
        <position position="433"/>
    </location>
    <ligand>
        <name>Zn(2+)</name>
        <dbReference type="ChEBI" id="CHEBI:29105"/>
    </ligand>
</feature>
<feature type="active site" description="N6-AMP-lysine intermediate" evidence="14">
    <location>
        <position position="118"/>
    </location>
</feature>
<dbReference type="AlphaFoldDB" id="A0A0P1LW07"/>
<name>A0A0P1LW07_9BACT</name>
<dbReference type="GO" id="GO:0003911">
    <property type="term" value="F:DNA ligase (NAD+) activity"/>
    <property type="evidence" value="ECO:0007669"/>
    <property type="project" value="UniProtKB-UniRule"/>
</dbReference>
<keyword evidence="11 14" id="KW-0234">DNA repair</keyword>
<accession>A0A0P1LBG5</accession>
<keyword evidence="10 14" id="KW-0520">NAD</keyword>
<dbReference type="SUPFAM" id="SSF50249">
    <property type="entry name" value="Nucleic acid-binding proteins"/>
    <property type="match status" value="1"/>
</dbReference>
<evidence type="ECO:0000256" key="6">
    <source>
        <dbReference type="ARBA" id="ARBA00022723"/>
    </source>
</evidence>
<proteinExistence type="inferred from homology"/>
<dbReference type="InterPro" id="IPR012340">
    <property type="entry name" value="NA-bd_OB-fold"/>
</dbReference>
<accession>A0A0P1LF90</accession>
<keyword evidence="7 14" id="KW-0227">DNA damage</keyword>
<evidence type="ECO:0000256" key="8">
    <source>
        <dbReference type="ARBA" id="ARBA00022833"/>
    </source>
</evidence>
<dbReference type="PANTHER" id="PTHR23389">
    <property type="entry name" value="CHROMOSOME TRANSMISSION FIDELITY FACTOR 18"/>
    <property type="match status" value="1"/>
</dbReference>
<dbReference type="InterPro" id="IPR013839">
    <property type="entry name" value="DNAligase_adenylation"/>
</dbReference>
<protein>
    <recommendedName>
        <fullName evidence="3 14">DNA ligase</fullName>
        <ecNumber evidence="2 14">6.5.1.2</ecNumber>
    </recommendedName>
    <alternativeName>
        <fullName evidence="14">Polydeoxyribonucleotide synthase [NAD(+)]</fullName>
    </alternativeName>
</protein>
<dbReference type="InterPro" id="IPR001357">
    <property type="entry name" value="BRCT_dom"/>
</dbReference>
<feature type="domain" description="BRCT" evidence="16">
    <location>
        <begin position="593"/>
        <end position="670"/>
    </location>
</feature>
<dbReference type="Pfam" id="PF12826">
    <property type="entry name" value="HHH_2"/>
    <property type="match status" value="1"/>
</dbReference>
<evidence type="ECO:0000256" key="3">
    <source>
        <dbReference type="ARBA" id="ARBA00013308"/>
    </source>
</evidence>
<dbReference type="InterPro" id="IPR018239">
    <property type="entry name" value="DNA_ligase_AS"/>
</dbReference>
<dbReference type="STRING" id="1633631.GCA_001442925_01647"/>
<dbReference type="FunFam" id="3.30.470.30:FF:000001">
    <property type="entry name" value="DNA ligase"/>
    <property type="match status" value="1"/>
</dbReference>
<feature type="binding site" evidence="14">
    <location>
        <begin position="85"/>
        <end position="86"/>
    </location>
    <ligand>
        <name>NAD(+)</name>
        <dbReference type="ChEBI" id="CHEBI:57540"/>
    </ligand>
</feature>
<dbReference type="PIRSF" id="PIRSF001604">
    <property type="entry name" value="LigA"/>
    <property type="match status" value="1"/>
</dbReference>
<keyword evidence="8 14" id="KW-0862">Zinc</keyword>
<dbReference type="PROSITE" id="PS01055">
    <property type="entry name" value="DNA_LIGASE_N1"/>
    <property type="match status" value="1"/>
</dbReference>
<dbReference type="EC" id="6.5.1.2" evidence="2 14"/>
<keyword evidence="14" id="KW-0464">Manganese</keyword>
<keyword evidence="9 14" id="KW-0460">Magnesium</keyword>
<feature type="region of interest" description="Disordered" evidence="15">
    <location>
        <begin position="58"/>
        <end position="78"/>
    </location>
</feature>
<feature type="binding site" evidence="14">
    <location>
        <position position="139"/>
    </location>
    <ligand>
        <name>NAD(+)</name>
        <dbReference type="ChEBI" id="CHEBI:57540"/>
    </ligand>
</feature>
<feature type="binding site" evidence="14">
    <location>
        <position position="410"/>
    </location>
    <ligand>
        <name>Zn(2+)</name>
        <dbReference type="ChEBI" id="CHEBI:29105"/>
    </ligand>
</feature>
<feature type="binding site" evidence="14">
    <location>
        <position position="177"/>
    </location>
    <ligand>
        <name>NAD(+)</name>
        <dbReference type="ChEBI" id="CHEBI:57540"/>
    </ligand>
</feature>
<feature type="binding site" evidence="14">
    <location>
        <position position="428"/>
    </location>
    <ligand>
        <name>Zn(2+)</name>
        <dbReference type="ChEBI" id="CHEBI:29105"/>
    </ligand>
</feature>
<dbReference type="NCBIfam" id="TIGR00575">
    <property type="entry name" value="dnlj"/>
    <property type="match status" value="1"/>
</dbReference>
<dbReference type="FunFam" id="3.40.50.10190:FF:000054">
    <property type="entry name" value="DNA ligase"/>
    <property type="match status" value="1"/>
</dbReference>
<sequence>MRHIDPKIIERIEQLRKEIREHDYRYYVLAEPIISDFEYDMLMRELIELEKQYPELITPDSPTQRVGGQPTKEFPTVTHPSPMLSLNNAFTIEEIKDFDRRVSELLEGEKYKYVAELKFDGVAVRLKYENGILVLGATRGDGIQGDDITNNIKTICSIPLRLMNPDEKFLNIEVRGEVYMNKIDFEKLNEERERLGEKIFANPRNATAGTLKLQDPTLVAQRPLRFFAYYLSAEGIELTSHYENLQTLKKLGFPVCEHIKLCENIDEVIDFWKYWEEHRDDLPYEIDGVVVKVDSIRQQEILGAIAKSPRWAIAFKFTPRQAQTKLLGITLQVGRVGTITPVAELQPVPLGGVTITRATLHNEDYIKEKDIRVGDTVIVERSGEVIPKIVGVVLEKRPPDAVPFEFPKTCPACGGPIERPAGEANYYCENPECPAQVRARIEHFASRGAMDIEGLGEAIVDKLVTLGFLKNYADIYELYKHKAKLVKIEGFGEKSVQNLLNSIENSKKQPFHRVLYALGIRYVGSETAKLLADAFDSIDELIKATPSQIESVYGIGPRIAESVYKFFHDQRNLELLERLRNAGLNFEVKPEEKAKKKLAGKTFVFTGTLKNFTREEAKEKVEELGGKVSNSVSRKTDYVVVGENPGSKYDKARQLGVKIITEEEFLELIK</sequence>
<keyword evidence="5 14" id="KW-0235">DNA replication</keyword>
<evidence type="ECO:0000313" key="20">
    <source>
        <dbReference type="Proteomes" id="UP000182200"/>
    </source>
</evidence>
<feature type="binding site" evidence="14">
    <location>
        <position position="292"/>
    </location>
    <ligand>
        <name>NAD(+)</name>
        <dbReference type="ChEBI" id="CHEBI:57540"/>
    </ligand>
</feature>
<accession>A0A0P1MYX7</accession>
<dbReference type="EMBL" id="FAOP01000006">
    <property type="protein sequence ID" value="CUU06950.1"/>
    <property type="molecule type" value="Genomic_DNA"/>
</dbReference>
<dbReference type="Gene3D" id="2.40.50.140">
    <property type="entry name" value="Nucleic acid-binding proteins"/>
    <property type="match status" value="1"/>
</dbReference>
<evidence type="ECO:0000256" key="12">
    <source>
        <dbReference type="ARBA" id="ARBA00034005"/>
    </source>
</evidence>
<evidence type="ECO:0000256" key="4">
    <source>
        <dbReference type="ARBA" id="ARBA00022598"/>
    </source>
</evidence>
<keyword evidence="4 14" id="KW-0436">Ligase</keyword>
<dbReference type="NCBIfam" id="NF005932">
    <property type="entry name" value="PRK07956.1"/>
    <property type="match status" value="1"/>
</dbReference>
<comment type="cofactor">
    <cofactor evidence="14">
        <name>Mg(2+)</name>
        <dbReference type="ChEBI" id="CHEBI:18420"/>
    </cofactor>
    <cofactor evidence="14">
        <name>Mn(2+)</name>
        <dbReference type="ChEBI" id="CHEBI:29035"/>
    </cofactor>
</comment>
<dbReference type="PANTHER" id="PTHR23389:SF9">
    <property type="entry name" value="DNA LIGASE"/>
    <property type="match status" value="1"/>
</dbReference>
<dbReference type="SUPFAM" id="SSF52113">
    <property type="entry name" value="BRCT domain"/>
    <property type="match status" value="1"/>
</dbReference>
<dbReference type="PROSITE" id="PS50172">
    <property type="entry name" value="BRCT"/>
    <property type="match status" value="1"/>
</dbReference>
<reference evidence="18 19" key="1">
    <citation type="submission" date="2015-11" db="EMBL/GenBank/DDBJ databases">
        <authorList>
            <person name="Zhang Y."/>
            <person name="Guo Z."/>
        </authorList>
    </citation>
    <scope>NUCLEOTIDE SEQUENCE [LARGE SCALE GENOMIC DNA]</scope>
    <source>
        <strain evidence="18">JGI-4</strain>
    </source>
</reference>
<dbReference type="Proteomes" id="UP000182011">
    <property type="component" value="Unassembled WGS sequence"/>
</dbReference>
<accession>A0A0P1LAX9</accession>
<evidence type="ECO:0000256" key="1">
    <source>
        <dbReference type="ARBA" id="ARBA00004067"/>
    </source>
</evidence>
<dbReference type="InterPro" id="IPR010994">
    <property type="entry name" value="RuvA_2-like"/>
</dbReference>
<feature type="binding site" evidence="14">
    <location>
        <position position="316"/>
    </location>
    <ligand>
        <name>NAD(+)</name>
        <dbReference type="ChEBI" id="CHEBI:57540"/>
    </ligand>
</feature>
<dbReference type="InterPro" id="IPR004149">
    <property type="entry name" value="Znf_DNAligase_C4"/>
</dbReference>